<reference evidence="2 3" key="1">
    <citation type="journal article" date="2021" name="Arch. Microbiol.">
        <title>Myceligenerans indicum sp. nov., an actinobacterium isolated from mangrove sediment of Sundarbans, India.</title>
        <authorList>
            <person name="Asha K."/>
            <person name="Bhadury P."/>
        </authorList>
    </citation>
    <scope>NUCLEOTIDE SEQUENCE [LARGE SCALE GENOMIC DNA]</scope>
    <source>
        <strain evidence="2 3">I2</strain>
    </source>
</reference>
<comment type="caution">
    <text evidence="2">The sequence shown here is derived from an EMBL/GenBank/DDBJ whole genome shotgun (WGS) entry which is preliminary data.</text>
</comment>
<sequence length="330" mass="35641">MEQLAREHEAAFGRDLAQLRDALDLAKDYGTEIDPRRPSQGDRLSPPGYPVATPGFDTPHDDLLGSLPRTTDTAPYGNAGPSEGSGARELGAAARPSSDPRDWVGGAASQDRGNEPDVVNQVDDNTTQRLWYFDDGGFIEELTTKEGGVRATTIFSYEAASGERSGETSLYDQDGLVIRTTFRARQDGSSSGSTRVRNGGTYTIYIWDKPAEDQPAEGRTEKTTGEDVKKDIATLPGTEAGSGSALAQAFARRFDHSKKTGARVPTLVNPGDPDYQPDDTGPRLKPGPGLVDVHRPAPRPISREQAERWQKEVKDRAGGRVNPPDPNDLP</sequence>
<name>A0ABS1LNN0_9MICO</name>
<dbReference type="EMBL" id="JABBYC010000037">
    <property type="protein sequence ID" value="MBL0887840.1"/>
    <property type="molecule type" value="Genomic_DNA"/>
</dbReference>
<feature type="region of interest" description="Disordered" evidence="1">
    <location>
        <begin position="255"/>
        <end position="330"/>
    </location>
</feature>
<evidence type="ECO:0000313" key="2">
    <source>
        <dbReference type="EMBL" id="MBL0887840.1"/>
    </source>
</evidence>
<feature type="compositionally biased region" description="Basic and acidic residues" evidence="1">
    <location>
        <begin position="29"/>
        <end position="40"/>
    </location>
</feature>
<protein>
    <submittedName>
        <fullName evidence="2">Uncharacterized protein</fullName>
    </submittedName>
</protein>
<feature type="region of interest" description="Disordered" evidence="1">
    <location>
        <begin position="210"/>
        <end position="229"/>
    </location>
</feature>
<feature type="compositionally biased region" description="Basic and acidic residues" evidence="1">
    <location>
        <begin position="301"/>
        <end position="318"/>
    </location>
</feature>
<proteinExistence type="predicted"/>
<evidence type="ECO:0000256" key="1">
    <source>
        <dbReference type="SAM" id="MobiDB-lite"/>
    </source>
</evidence>
<gene>
    <name evidence="2" type="ORF">HGK34_16395</name>
</gene>
<evidence type="ECO:0000313" key="3">
    <source>
        <dbReference type="Proteomes" id="UP000675409"/>
    </source>
</evidence>
<keyword evidence="3" id="KW-1185">Reference proteome</keyword>
<organism evidence="2 3">
    <name type="scientific">Myceligenerans indicum</name>
    <dbReference type="NCBI Taxonomy" id="2593663"/>
    <lineage>
        <taxon>Bacteria</taxon>
        <taxon>Bacillati</taxon>
        <taxon>Actinomycetota</taxon>
        <taxon>Actinomycetes</taxon>
        <taxon>Micrococcales</taxon>
        <taxon>Promicromonosporaceae</taxon>
        <taxon>Myceligenerans</taxon>
    </lineage>
</organism>
<dbReference type="RefSeq" id="WP_201849358.1">
    <property type="nucleotide sequence ID" value="NZ_JABBYC010000037.1"/>
</dbReference>
<feature type="region of interest" description="Disordered" evidence="1">
    <location>
        <begin position="29"/>
        <end position="123"/>
    </location>
</feature>
<dbReference type="Proteomes" id="UP000675409">
    <property type="component" value="Unassembled WGS sequence"/>
</dbReference>
<accession>A0ABS1LNN0</accession>